<dbReference type="InterPro" id="IPR006665">
    <property type="entry name" value="OmpA-like"/>
</dbReference>
<feature type="chain" id="PRO_5046954605" evidence="2">
    <location>
        <begin position="25"/>
        <end position="193"/>
    </location>
</feature>
<protein>
    <submittedName>
        <fullName evidence="4">Outer membrane protein OmpA-like peptidoglycan-associated protein</fullName>
    </submittedName>
</protein>
<feature type="domain" description="OmpA-like" evidence="3">
    <location>
        <begin position="76"/>
        <end position="193"/>
    </location>
</feature>
<evidence type="ECO:0000256" key="2">
    <source>
        <dbReference type="SAM" id="SignalP"/>
    </source>
</evidence>
<dbReference type="PANTHER" id="PTHR30329:SF21">
    <property type="entry name" value="LIPOPROTEIN YIAD-RELATED"/>
    <property type="match status" value="1"/>
</dbReference>
<keyword evidence="5" id="KW-1185">Reference proteome</keyword>
<dbReference type="CDD" id="cd07185">
    <property type="entry name" value="OmpA_C-like"/>
    <property type="match status" value="1"/>
</dbReference>
<feature type="signal peptide" evidence="2">
    <location>
        <begin position="1"/>
        <end position="24"/>
    </location>
</feature>
<dbReference type="Gene3D" id="3.30.1330.60">
    <property type="entry name" value="OmpA-like domain"/>
    <property type="match status" value="1"/>
</dbReference>
<keyword evidence="1" id="KW-0472">Membrane</keyword>
<dbReference type="Proteomes" id="UP000757540">
    <property type="component" value="Unassembled WGS sequence"/>
</dbReference>
<comment type="caution">
    <text evidence="4">The sequence shown here is derived from an EMBL/GenBank/DDBJ whole genome shotgun (WGS) entry which is preliminary data.</text>
</comment>
<evidence type="ECO:0000259" key="3">
    <source>
        <dbReference type="PROSITE" id="PS51123"/>
    </source>
</evidence>
<evidence type="ECO:0000313" key="4">
    <source>
        <dbReference type="EMBL" id="NOV95851.1"/>
    </source>
</evidence>
<gene>
    <name evidence="4" type="ORF">HDG69_000404</name>
</gene>
<proteinExistence type="predicted"/>
<dbReference type="RefSeq" id="WP_171782114.1">
    <property type="nucleotide sequence ID" value="NZ_BAAAML010000002.1"/>
</dbReference>
<keyword evidence="2" id="KW-0732">Signal</keyword>
<organism evidence="4 5">
    <name type="scientific">Isoptericola halotolerans</name>
    <dbReference type="NCBI Taxonomy" id="300560"/>
    <lineage>
        <taxon>Bacteria</taxon>
        <taxon>Bacillati</taxon>
        <taxon>Actinomycetota</taxon>
        <taxon>Actinomycetes</taxon>
        <taxon>Micrococcales</taxon>
        <taxon>Promicromonosporaceae</taxon>
        <taxon>Isoptericola</taxon>
    </lineage>
</organism>
<name>A0ABX2A2M5_9MICO</name>
<dbReference type="Pfam" id="PF00691">
    <property type="entry name" value="OmpA"/>
    <property type="match status" value="1"/>
</dbReference>
<evidence type="ECO:0000256" key="1">
    <source>
        <dbReference type="PROSITE-ProRule" id="PRU00473"/>
    </source>
</evidence>
<evidence type="ECO:0000313" key="5">
    <source>
        <dbReference type="Proteomes" id="UP000757540"/>
    </source>
</evidence>
<dbReference type="PANTHER" id="PTHR30329">
    <property type="entry name" value="STATOR ELEMENT OF FLAGELLAR MOTOR COMPLEX"/>
    <property type="match status" value="1"/>
</dbReference>
<dbReference type="PROSITE" id="PS51123">
    <property type="entry name" value="OMPA_2"/>
    <property type="match status" value="1"/>
</dbReference>
<sequence>MPAHSIHLAAALTLAFVASTPSTAEWPTPEELGFEDPTPREIAQSIVEWSDPGRSVTSWADPARSVHEVQTVEQEDEETVVTLSSDILFDPSESELSDDAVRRVGELVADIPQDATVKVHGHTDTVDTAEFNQGLSERRADAVAAAIEQARDDLDLDVEGFGESRLKVDERGDEDAVAEAREQNRRVELRYEG</sequence>
<reference evidence="4 5" key="1">
    <citation type="submission" date="2020-05" db="EMBL/GenBank/DDBJ databases">
        <title>Genomic Encyclopedia of Type Strains, Phase III (KMG-III): the genomes of soil and plant-associated and newly described type strains.</title>
        <authorList>
            <person name="Whitman W."/>
        </authorList>
    </citation>
    <scope>NUCLEOTIDE SEQUENCE [LARGE SCALE GENOMIC DNA]</scope>
    <source>
        <strain evidence="4 5">KCTC 19046</strain>
    </source>
</reference>
<dbReference type="EMBL" id="JABEZU010000001">
    <property type="protein sequence ID" value="NOV95851.1"/>
    <property type="molecule type" value="Genomic_DNA"/>
</dbReference>
<dbReference type="InterPro" id="IPR050330">
    <property type="entry name" value="Bact_OuterMem_StrucFunc"/>
</dbReference>
<accession>A0ABX2A2M5</accession>
<dbReference type="SUPFAM" id="SSF103088">
    <property type="entry name" value="OmpA-like"/>
    <property type="match status" value="1"/>
</dbReference>
<dbReference type="InterPro" id="IPR036737">
    <property type="entry name" value="OmpA-like_sf"/>
</dbReference>